<keyword evidence="4" id="KW-1185">Reference proteome</keyword>
<protein>
    <submittedName>
        <fullName evidence="3">Uncharacterized protein</fullName>
    </submittedName>
</protein>
<dbReference type="EMBL" id="AP024613">
    <property type="protein sequence ID" value="BCV43503.1"/>
    <property type="molecule type" value="Genomic_DNA"/>
</dbReference>
<name>A0A379Z696_9GAMM</name>
<dbReference type="Proteomes" id="UP000825078">
    <property type="component" value="Chromosome"/>
</dbReference>
<evidence type="ECO:0000256" key="1">
    <source>
        <dbReference type="SAM" id="Phobius"/>
    </source>
</evidence>
<dbReference type="EMBL" id="UGYO01000001">
    <property type="protein sequence ID" value="SUI56302.1"/>
    <property type="molecule type" value="Genomic_DNA"/>
</dbReference>
<reference evidence="2" key="2">
    <citation type="submission" date="2021-05" db="EMBL/GenBank/DDBJ databases">
        <title>Molecular characterization for Shewanella algae harboring chromosomal blaOXA-55-like strains isolated from clinical and environment sample.</title>
        <authorList>
            <person name="Ohama Y."/>
            <person name="Aoki K."/>
            <person name="Harada S."/>
            <person name="Moriya K."/>
            <person name="Ishii Y."/>
            <person name="Tateda K."/>
        </authorList>
    </citation>
    <scope>NUCLEOTIDE SEQUENCE</scope>
    <source>
        <strain evidence="2">TUM17379</strain>
    </source>
</reference>
<accession>A0A379Z696</accession>
<feature type="transmembrane region" description="Helical" evidence="1">
    <location>
        <begin position="26"/>
        <end position="45"/>
    </location>
</feature>
<evidence type="ECO:0000313" key="3">
    <source>
        <dbReference type="EMBL" id="SUI56302.1"/>
    </source>
</evidence>
<organism evidence="3 4">
    <name type="scientific">Shewanella algae</name>
    <dbReference type="NCBI Taxonomy" id="38313"/>
    <lineage>
        <taxon>Bacteria</taxon>
        <taxon>Pseudomonadati</taxon>
        <taxon>Pseudomonadota</taxon>
        <taxon>Gammaproteobacteria</taxon>
        <taxon>Alteromonadales</taxon>
        <taxon>Shewanellaceae</taxon>
        <taxon>Shewanella</taxon>
    </lineage>
</organism>
<dbReference type="Proteomes" id="UP000254069">
    <property type="component" value="Unassembled WGS sequence"/>
</dbReference>
<sequence>MNANSSQESDSHLSRYQISLRDKAKYLIQLGCFWLVLSTYLYPFCKQKLNQAFTGNNGH</sequence>
<accession>A0A3G4UIU4</accession>
<gene>
    <name evidence="3" type="ORF">NCTC10738_01105</name>
    <name evidence="2" type="ORF">TUM17379_05210</name>
</gene>
<keyword evidence="1" id="KW-0472">Membrane</keyword>
<dbReference type="AlphaFoldDB" id="A0A379Z696"/>
<dbReference type="KEGG" id="salg:BS332_10050"/>
<reference evidence="3 4" key="1">
    <citation type="submission" date="2018-06" db="EMBL/GenBank/DDBJ databases">
        <authorList>
            <consortium name="Pathogen Informatics"/>
            <person name="Doyle S."/>
        </authorList>
    </citation>
    <scope>NUCLEOTIDE SEQUENCE [LARGE SCALE GENOMIC DNA]</scope>
    <source>
        <strain evidence="3 4">NCTC10738</strain>
    </source>
</reference>
<keyword evidence="1" id="KW-1133">Transmembrane helix</keyword>
<keyword evidence="1" id="KW-0812">Transmembrane</keyword>
<evidence type="ECO:0000313" key="4">
    <source>
        <dbReference type="Proteomes" id="UP000254069"/>
    </source>
</evidence>
<proteinExistence type="predicted"/>
<evidence type="ECO:0000313" key="2">
    <source>
        <dbReference type="EMBL" id="BCV43503.1"/>
    </source>
</evidence>